<dbReference type="SMART" id="SM00404">
    <property type="entry name" value="PTPc_motif"/>
    <property type="match status" value="1"/>
</dbReference>
<reference evidence="6" key="1">
    <citation type="submission" date="2015-08" db="UniProtKB">
        <authorList>
            <consortium name="WormBaseParasite"/>
        </authorList>
    </citation>
    <scope>IDENTIFICATION</scope>
</reference>
<keyword evidence="5" id="KW-1185">Reference proteome</keyword>
<evidence type="ECO:0000313" key="7">
    <source>
        <dbReference type="WBParaSite" id="TCONS_00000278.p1"/>
    </source>
</evidence>
<dbReference type="InterPro" id="IPR052782">
    <property type="entry name" value="Oocyte-zygote_transition_reg"/>
</dbReference>
<dbReference type="GO" id="GO:0004725">
    <property type="term" value="F:protein tyrosine phosphatase activity"/>
    <property type="evidence" value="ECO:0007669"/>
    <property type="project" value="InterPro"/>
</dbReference>
<evidence type="ECO:0000259" key="3">
    <source>
        <dbReference type="PROSITE" id="PS50055"/>
    </source>
</evidence>
<dbReference type="Proteomes" id="UP000035681">
    <property type="component" value="Unplaced"/>
</dbReference>
<dbReference type="PROSITE" id="PS50055">
    <property type="entry name" value="TYR_PHOSPHATASE_PTP"/>
    <property type="match status" value="2"/>
</dbReference>
<keyword evidence="2" id="KW-0732">Signal</keyword>
<dbReference type="SMART" id="SM00194">
    <property type="entry name" value="PTPc"/>
    <property type="match status" value="1"/>
</dbReference>
<dbReference type="Pfam" id="PF24488">
    <property type="entry name" value="DUF7584"/>
    <property type="match status" value="1"/>
</dbReference>
<dbReference type="WBParaSite" id="TCONS_00000278.p1">
    <property type="protein sequence ID" value="TCONS_00000278.p1"/>
    <property type="gene ID" value="XLOC_000287"/>
</dbReference>
<dbReference type="InterPro" id="IPR056007">
    <property type="entry name" value="DUF7585"/>
</dbReference>
<dbReference type="PROSITE" id="PS50056">
    <property type="entry name" value="TYR_PHOSPHATASE_2"/>
    <property type="match status" value="1"/>
</dbReference>
<feature type="signal peptide" evidence="2">
    <location>
        <begin position="1"/>
        <end position="23"/>
    </location>
</feature>
<dbReference type="Pfam" id="PF00102">
    <property type="entry name" value="Y_phosphatase"/>
    <property type="match status" value="2"/>
</dbReference>
<feature type="transmembrane region" description="Helical" evidence="1">
    <location>
        <begin position="488"/>
        <end position="512"/>
    </location>
</feature>
<dbReference type="InterPro" id="IPR029021">
    <property type="entry name" value="Prot-tyrosine_phosphatase-like"/>
</dbReference>
<feature type="chain" id="PRO_5005328331" evidence="2">
    <location>
        <begin position="24"/>
        <end position="1152"/>
    </location>
</feature>
<accession>A0A0K0EN10</accession>
<dbReference type="AlphaFoldDB" id="A0A0K0EN10"/>
<dbReference type="Gene3D" id="3.90.190.10">
    <property type="entry name" value="Protein tyrosine phosphatase superfamily"/>
    <property type="match status" value="2"/>
</dbReference>
<evidence type="ECO:0000256" key="2">
    <source>
        <dbReference type="SAM" id="SignalP"/>
    </source>
</evidence>
<feature type="domain" description="Tyrosine-protein phosphatase" evidence="3">
    <location>
        <begin position="555"/>
        <end position="803"/>
    </location>
</feature>
<dbReference type="WBParaSite" id="SSTP_0001084800.1">
    <property type="protein sequence ID" value="SSTP_0001084800.1"/>
    <property type="gene ID" value="SSTP_0001084800"/>
</dbReference>
<feature type="domain" description="Tyrosine specific protein phosphatases" evidence="4">
    <location>
        <begin position="1048"/>
        <end position="1117"/>
    </location>
</feature>
<feature type="domain" description="Tyrosine-protein phosphatase" evidence="3">
    <location>
        <begin position="892"/>
        <end position="1126"/>
    </location>
</feature>
<name>A0A0K0EN10_STRER</name>
<protein>
    <submittedName>
        <fullName evidence="6">6-cysteine protein</fullName>
    </submittedName>
    <submittedName>
        <fullName evidence="7">Protein-tyrosine-phosphatase</fullName>
    </submittedName>
</protein>
<dbReference type="PANTHER" id="PTHR46163">
    <property type="entry name" value="TYROSINE-PROTEIN PHOSPHATASE-RELATED"/>
    <property type="match status" value="1"/>
</dbReference>
<evidence type="ECO:0000259" key="4">
    <source>
        <dbReference type="PROSITE" id="PS50056"/>
    </source>
</evidence>
<dbReference type="InterPro" id="IPR000242">
    <property type="entry name" value="PTP_cat"/>
</dbReference>
<keyword evidence="1" id="KW-1133">Transmembrane helix</keyword>
<sequence length="1152" mass="133753">MFLYFKQSTIVWLLLQFLEYSDQNSHGHLFSSFPKEIAGESLTVTYKYNGLSDFIYAKCPDSKYKHAKITDRFNVDKNLYKRNFLIPSDNEVFVWIPMTYNYSGPISIYCGILRLEKINSTDLSVYDWFFNLSWEKKPDPIQIALPDKVSSDLPSMTDKCGADEKRTLIYFKDKENGLKKFDSNDKVIDHVNDIYYYFQIPDNDEKMEMKEPCAIVKSVFKKPEIIVKGHNASSISLNNLKIYVIKQKIVSGTYSIKLYLKNEIEVPDFYEGEKVKMQKMKFTRTGIEELPNSEDFTTSSFSIKGFQLVKFSYDCPTPKGSKMVERIFYFGPESEKYIFPNDYTVYLQNETTIQPNCSVNRINFGYLESVTVGSTTTNLNELKDGGGMKNDLKLVQDYVFMTNVKEENVTLNCFYITPNGNVTLVETFIKGIKVFVGYNSDGKEIHEVKMRDDKSKEYEKKLAEKDKIIAEKEKSSFGRFKDKVGAPAAYVIVILPFLLLLVGILIASIICYKKFVKPWIKRKKFQDKNCNIFTFWKKVSEKDITGYFANVQNANYFPASVIEQKRIKKIEGGEEVGCDVTSFYNKNLVKCYKDINGQINAYYVDNVSPERTYIISNGPTPEKVGYFWELLYREDIGVVVAIINQKEDESLTDADRDCYWSKSKKNYGKITVEYIEDKITMDKYTSVIKFKLTMAKGKSKELTLLHVFNWKEYEIPLCDSFLASLYENVVEHAGKEKVLIQSSHLPGSRVYMLTYFTCTLEALKGDIVVENISDIFNQIREKRYGGSIASTEFAYIIKALVSYFFKYNLLTDIAEYQSKFYEEYDRFMYNTNAYAYEMDDSLKNFLPFANILDHGKTCNIIEQFLNVEIPSKDTLLKKCTRFYAVDNNKALKKIRYSDIPCYDAGSINIKGKSLNDLDGFIHANEMIYKYGEGKERKIIMCQAPLKETMEDMLDMVHRYDIGIIVILNNMAEMNEGKKCFSYLVTSAGEHSFGNYKLIYKGYTENSKDYYIEYNYSVVDPTKQVRNFKVLHFLMWPNNGVPTESKSIHDLYKRIIKLYNNRHIAIQCSNGVGRTGALALMIYMIDLINSKKPFDPIKCLLKIRQHRCKALHDKSQYGFALSILYEHYKEKIDAMNKYTYNKCIAMKTYFYSD</sequence>
<evidence type="ECO:0000313" key="5">
    <source>
        <dbReference type="Proteomes" id="UP000035681"/>
    </source>
</evidence>
<dbReference type="CDD" id="cd00047">
    <property type="entry name" value="PTPc"/>
    <property type="match status" value="1"/>
</dbReference>
<evidence type="ECO:0000313" key="6">
    <source>
        <dbReference type="WBParaSite" id="SSTP_0001084800.1"/>
    </source>
</evidence>
<proteinExistence type="predicted"/>
<dbReference type="SUPFAM" id="SSF52799">
    <property type="entry name" value="(Phosphotyrosine protein) phosphatases II"/>
    <property type="match status" value="2"/>
</dbReference>
<dbReference type="PRINTS" id="PR00700">
    <property type="entry name" value="PRTYPHPHTASE"/>
</dbReference>
<dbReference type="Pfam" id="PF24486">
    <property type="entry name" value="DUF7583"/>
    <property type="match status" value="1"/>
</dbReference>
<dbReference type="InterPro" id="IPR000387">
    <property type="entry name" value="Tyr_Pase_dom"/>
</dbReference>
<dbReference type="Pfam" id="PF24490">
    <property type="entry name" value="DUF7585"/>
    <property type="match status" value="1"/>
</dbReference>
<dbReference type="InterPro" id="IPR056005">
    <property type="entry name" value="DUF7583"/>
</dbReference>
<dbReference type="InterPro" id="IPR003595">
    <property type="entry name" value="Tyr_Pase_cat"/>
</dbReference>
<evidence type="ECO:0000256" key="1">
    <source>
        <dbReference type="SAM" id="Phobius"/>
    </source>
</evidence>
<organism evidence="6">
    <name type="scientific">Strongyloides stercoralis</name>
    <name type="common">Threadworm</name>
    <dbReference type="NCBI Taxonomy" id="6248"/>
    <lineage>
        <taxon>Eukaryota</taxon>
        <taxon>Metazoa</taxon>
        <taxon>Ecdysozoa</taxon>
        <taxon>Nematoda</taxon>
        <taxon>Chromadorea</taxon>
        <taxon>Rhabditida</taxon>
        <taxon>Tylenchina</taxon>
        <taxon>Panagrolaimomorpha</taxon>
        <taxon>Strongyloidoidea</taxon>
        <taxon>Strongyloididae</taxon>
        <taxon>Strongyloides</taxon>
    </lineage>
</organism>
<keyword evidence="1" id="KW-0472">Membrane</keyword>
<keyword evidence="1" id="KW-0812">Transmembrane</keyword>
<dbReference type="InterPro" id="IPR056006">
    <property type="entry name" value="DUF7584"/>
</dbReference>
<dbReference type="STRING" id="6248.A0A0K0EN10"/>